<name>A0A1H9NW78_9BACI</name>
<dbReference type="SUPFAM" id="SSF53649">
    <property type="entry name" value="Alkaline phosphatase-like"/>
    <property type="match status" value="1"/>
</dbReference>
<dbReference type="Proteomes" id="UP000198571">
    <property type="component" value="Unassembled WGS sequence"/>
</dbReference>
<dbReference type="InterPro" id="IPR017850">
    <property type="entry name" value="Alkaline_phosphatase_core_sf"/>
</dbReference>
<organism evidence="1 2">
    <name type="scientific">Salipaludibacillus aurantiacus</name>
    <dbReference type="NCBI Taxonomy" id="1601833"/>
    <lineage>
        <taxon>Bacteria</taxon>
        <taxon>Bacillati</taxon>
        <taxon>Bacillota</taxon>
        <taxon>Bacilli</taxon>
        <taxon>Bacillales</taxon>
        <taxon>Bacillaceae</taxon>
    </lineage>
</organism>
<dbReference type="STRING" id="1601833.SAMN05518684_10128"/>
<dbReference type="Pfam" id="PF01663">
    <property type="entry name" value="Phosphodiest"/>
    <property type="match status" value="1"/>
</dbReference>
<dbReference type="EMBL" id="FOGT01000001">
    <property type="protein sequence ID" value="SER40168.1"/>
    <property type="molecule type" value="Genomic_DNA"/>
</dbReference>
<keyword evidence="2" id="KW-1185">Reference proteome</keyword>
<protein>
    <submittedName>
        <fullName evidence="1">Type I phosphodiesterase / nucleotide pyrophosphatase</fullName>
    </submittedName>
</protein>
<dbReference type="AlphaFoldDB" id="A0A1H9NW78"/>
<proteinExistence type="predicted"/>
<evidence type="ECO:0000313" key="2">
    <source>
        <dbReference type="Proteomes" id="UP000198571"/>
    </source>
</evidence>
<reference evidence="2" key="1">
    <citation type="submission" date="2016-10" db="EMBL/GenBank/DDBJ databases">
        <authorList>
            <person name="Varghese N."/>
            <person name="Submissions S."/>
        </authorList>
    </citation>
    <scope>NUCLEOTIDE SEQUENCE [LARGE SCALE GENOMIC DNA]</scope>
    <source>
        <strain evidence="2">S9</strain>
    </source>
</reference>
<dbReference type="Gene3D" id="3.40.720.10">
    <property type="entry name" value="Alkaline Phosphatase, subunit A"/>
    <property type="match status" value="1"/>
</dbReference>
<accession>A0A1H9NW78</accession>
<gene>
    <name evidence="1" type="ORF">SAMN05518684_10128</name>
</gene>
<evidence type="ECO:0000313" key="1">
    <source>
        <dbReference type="EMBL" id="SER40168.1"/>
    </source>
</evidence>
<sequence>MNKTEKRAVMLMLDTLMDKPLQQALKNEHVPAIKYFMEYAIYYPGVVAPFPTMSVNVESTLLTGHYSDRHGVPALVWYKKNENRVINYGTHVFELVKLGLTKSLYDVMYRLNNKHLRKDVKTIHEELQAAGKISASINPLVHRGHTVNEITVPGLIRYFININKTIKTRTSDKFVYGRSSSLSALNKHSYIWNKYGFNNNFSVQEFSYLIKTNNLPHFSLVYFPDHDKNVHKKGPMDLEGIKEMDKQLQTILESFPTWEEALKNNIWILIGDNGQARVGKHKQSALVDIRRLLKPLRITKLRKGVQKDDQIVLANNLRSCFVYTLNNEEVPLTEIAERLKRDDRIDMIAWKSIDWIYVTSGGDGGEFKFKQGNDMKDEYNQSWKIEGEASILDLKIQGKAVTYGDYPDALQRLYSTLHSHAGDFVVTSVKPGHEFITESSPSHPKGASHGGFHKDDSLIPMIVAGTDCSPDFLRIVDLKRWILNLLIPKERGN</sequence>
<dbReference type="InterPro" id="IPR002591">
    <property type="entry name" value="Phosphodiest/P_Trfase"/>
</dbReference>